<protein>
    <submittedName>
        <fullName evidence="1">Uncharacterized protein</fullName>
    </submittedName>
</protein>
<evidence type="ECO:0000313" key="1">
    <source>
        <dbReference type="EMBL" id="GAG30613.1"/>
    </source>
</evidence>
<organism evidence="1">
    <name type="scientific">marine sediment metagenome</name>
    <dbReference type="NCBI Taxonomy" id="412755"/>
    <lineage>
        <taxon>unclassified sequences</taxon>
        <taxon>metagenomes</taxon>
        <taxon>ecological metagenomes</taxon>
    </lineage>
</organism>
<dbReference type="AlphaFoldDB" id="X0X1U6"/>
<comment type="caution">
    <text evidence="1">The sequence shown here is derived from an EMBL/GenBank/DDBJ whole genome shotgun (WGS) entry which is preliminary data.</text>
</comment>
<reference evidence="1" key="1">
    <citation type="journal article" date="2014" name="Front. Microbiol.">
        <title>High frequency of phylogenetically diverse reductive dehalogenase-homologous genes in deep subseafloor sedimentary metagenomes.</title>
        <authorList>
            <person name="Kawai M."/>
            <person name="Futagami T."/>
            <person name="Toyoda A."/>
            <person name="Takaki Y."/>
            <person name="Nishi S."/>
            <person name="Hori S."/>
            <person name="Arai W."/>
            <person name="Tsubouchi T."/>
            <person name="Morono Y."/>
            <person name="Uchiyama I."/>
            <person name="Ito T."/>
            <person name="Fujiyama A."/>
            <person name="Inagaki F."/>
            <person name="Takami H."/>
        </authorList>
    </citation>
    <scope>NUCLEOTIDE SEQUENCE</scope>
    <source>
        <strain evidence="1">Expedition CK06-06</strain>
    </source>
</reference>
<dbReference type="EMBL" id="BARS01049221">
    <property type="protein sequence ID" value="GAG30613.1"/>
    <property type="molecule type" value="Genomic_DNA"/>
</dbReference>
<accession>X0X1U6</accession>
<sequence>MQQLPASKKTNKIDYFTRWVAASSAVPWGHLTALGDGLSIDKK</sequence>
<proteinExistence type="predicted"/>
<name>X0X1U6_9ZZZZ</name>
<gene>
    <name evidence="1" type="ORF">S01H1_73649</name>
</gene>